<evidence type="ECO:0000313" key="1">
    <source>
        <dbReference type="EMBL" id="WQD81081.1"/>
    </source>
</evidence>
<accession>A0ABZ0WV17</accession>
<protein>
    <submittedName>
        <fullName evidence="1">Uncharacterized protein</fullName>
    </submittedName>
</protein>
<gene>
    <name evidence="1" type="ORF">U0042_19535</name>
</gene>
<evidence type="ECO:0000313" key="2">
    <source>
        <dbReference type="Proteomes" id="UP001325479"/>
    </source>
</evidence>
<organism evidence="1 2">
    <name type="scientific">Paraburkholderia kururiensis</name>
    <dbReference type="NCBI Taxonomy" id="984307"/>
    <lineage>
        <taxon>Bacteria</taxon>
        <taxon>Pseudomonadati</taxon>
        <taxon>Pseudomonadota</taxon>
        <taxon>Betaproteobacteria</taxon>
        <taxon>Burkholderiales</taxon>
        <taxon>Burkholderiaceae</taxon>
        <taxon>Paraburkholderia</taxon>
    </lineage>
</organism>
<dbReference type="Gene3D" id="3.30.420.10">
    <property type="entry name" value="Ribonuclease H-like superfamily/Ribonuclease H"/>
    <property type="match status" value="1"/>
</dbReference>
<proteinExistence type="predicted"/>
<reference evidence="1 2" key="1">
    <citation type="submission" date="2023-12" db="EMBL/GenBank/DDBJ databases">
        <title>Genome sequencing and assembly of bacterial species from a model synthetic community.</title>
        <authorList>
            <person name="Hogle S.L."/>
        </authorList>
    </citation>
    <scope>NUCLEOTIDE SEQUENCE [LARGE SCALE GENOMIC DNA]</scope>
    <source>
        <strain evidence="1 2">HAMBI 2494</strain>
    </source>
</reference>
<dbReference type="RefSeq" id="WP_232833534.1">
    <property type="nucleotide sequence ID" value="NZ_CP139965.1"/>
</dbReference>
<dbReference type="InterPro" id="IPR036397">
    <property type="entry name" value="RNaseH_sf"/>
</dbReference>
<dbReference type="Proteomes" id="UP001325479">
    <property type="component" value="Chromosome"/>
</dbReference>
<sequence length="163" mass="18839">MKPSSCSYEVNQFMRVFVDTEFTDFIDCDLISIALVTDDDREFYGERIDFDYQACNAFVREAVLPQLGRYPDRTFTREGLRSALIEWIGQFDGGTFCIDFRTDWDLLVDALNGVPDGWGIELVWDQADKARLELYFRKFGGRHHALHDARALRYAMQGQTPSA</sequence>
<name>A0ABZ0WV17_9BURK</name>
<dbReference type="EMBL" id="CP139965">
    <property type="protein sequence ID" value="WQD81081.1"/>
    <property type="molecule type" value="Genomic_DNA"/>
</dbReference>
<keyword evidence="2" id="KW-1185">Reference proteome</keyword>